<dbReference type="PANTHER" id="PTHR43283">
    <property type="entry name" value="BETA-LACTAMASE-RELATED"/>
    <property type="match status" value="1"/>
</dbReference>
<protein>
    <submittedName>
        <fullName evidence="3">CubicO group peptidase (Beta-lactamase class C family)</fullName>
    </submittedName>
</protein>
<evidence type="ECO:0000259" key="2">
    <source>
        <dbReference type="Pfam" id="PF00144"/>
    </source>
</evidence>
<dbReference type="Gene3D" id="3.40.710.10">
    <property type="entry name" value="DD-peptidase/beta-lactamase superfamily"/>
    <property type="match status" value="1"/>
</dbReference>
<evidence type="ECO:0000256" key="1">
    <source>
        <dbReference type="SAM" id="SignalP"/>
    </source>
</evidence>
<sequence>MNRLPGLALTAVLGFTAACSAGAADKAGVPADPSPRAPGAPAWEKVAPSAAGLDAAELERIAARAKTGKSNCLAVLRDGKLAGEWYFGGTEATTTQNVWSATKSITSVLVGIAQDDGALRVDDSASKWIEEWKGTPAEAVTVRDLLSNDSGREWAFTTDYRRLLAAQDRTKFAIGLKQQHKPGEIWVYNNSAIQTLQRVLQKSTGRDVARFAEERLFRPLGMNRTTMTADRTGNAQTFMGVNSTCHDMARFGQMMLDKGRVRGRQVVSAAYVKAATGKPSTKLNAAYGYLWWLNRPGPVLSPRAATDLGGAGRPAATRGRLVPGAPPQLYWALGLGNQLVQVDPETRTVVVRLGKMEPRPKPPTFGPAEAAEVVTKAVTR</sequence>
<gene>
    <name evidence="3" type="ORF">IW256_000247</name>
</gene>
<dbReference type="InterPro" id="IPR050789">
    <property type="entry name" value="Diverse_Enzym_Activities"/>
</dbReference>
<name>A0A931GN77_9ACTN</name>
<feature type="chain" id="PRO_5037969048" evidence="1">
    <location>
        <begin position="24"/>
        <end position="380"/>
    </location>
</feature>
<keyword evidence="4" id="KW-1185">Reference proteome</keyword>
<dbReference type="PANTHER" id="PTHR43283:SF7">
    <property type="entry name" value="BETA-LACTAMASE-RELATED DOMAIN-CONTAINING PROTEIN"/>
    <property type="match status" value="1"/>
</dbReference>
<organism evidence="3 4">
    <name type="scientific">Actinomadura viridis</name>
    <dbReference type="NCBI Taxonomy" id="58110"/>
    <lineage>
        <taxon>Bacteria</taxon>
        <taxon>Bacillati</taxon>
        <taxon>Actinomycetota</taxon>
        <taxon>Actinomycetes</taxon>
        <taxon>Streptosporangiales</taxon>
        <taxon>Thermomonosporaceae</taxon>
        <taxon>Actinomadura</taxon>
    </lineage>
</organism>
<dbReference type="EMBL" id="JADOUA010000001">
    <property type="protein sequence ID" value="MBG6086134.1"/>
    <property type="molecule type" value="Genomic_DNA"/>
</dbReference>
<dbReference type="Proteomes" id="UP000614047">
    <property type="component" value="Unassembled WGS sequence"/>
</dbReference>
<dbReference type="PROSITE" id="PS51257">
    <property type="entry name" value="PROKAR_LIPOPROTEIN"/>
    <property type="match status" value="1"/>
</dbReference>
<feature type="domain" description="Beta-lactamase-related" evidence="2">
    <location>
        <begin position="73"/>
        <end position="362"/>
    </location>
</feature>
<reference evidence="3" key="1">
    <citation type="submission" date="2020-11" db="EMBL/GenBank/DDBJ databases">
        <title>Sequencing the genomes of 1000 actinobacteria strains.</title>
        <authorList>
            <person name="Klenk H.-P."/>
        </authorList>
    </citation>
    <scope>NUCLEOTIDE SEQUENCE</scope>
    <source>
        <strain evidence="3">DSM 43175</strain>
    </source>
</reference>
<dbReference type="SUPFAM" id="SSF56601">
    <property type="entry name" value="beta-lactamase/transpeptidase-like"/>
    <property type="match status" value="1"/>
</dbReference>
<dbReference type="AlphaFoldDB" id="A0A931GN77"/>
<comment type="caution">
    <text evidence="3">The sequence shown here is derived from an EMBL/GenBank/DDBJ whole genome shotgun (WGS) entry which is preliminary data.</text>
</comment>
<dbReference type="Pfam" id="PF00144">
    <property type="entry name" value="Beta-lactamase"/>
    <property type="match status" value="1"/>
</dbReference>
<evidence type="ECO:0000313" key="3">
    <source>
        <dbReference type="EMBL" id="MBG6086134.1"/>
    </source>
</evidence>
<keyword evidence="1" id="KW-0732">Signal</keyword>
<dbReference type="RefSeq" id="WP_197009183.1">
    <property type="nucleotide sequence ID" value="NZ_BAABES010000017.1"/>
</dbReference>
<accession>A0A931GN77</accession>
<proteinExistence type="predicted"/>
<evidence type="ECO:0000313" key="4">
    <source>
        <dbReference type="Proteomes" id="UP000614047"/>
    </source>
</evidence>
<feature type="signal peptide" evidence="1">
    <location>
        <begin position="1"/>
        <end position="23"/>
    </location>
</feature>
<dbReference type="InterPro" id="IPR001466">
    <property type="entry name" value="Beta-lactam-related"/>
</dbReference>
<dbReference type="InterPro" id="IPR012338">
    <property type="entry name" value="Beta-lactam/transpept-like"/>
</dbReference>